<evidence type="ECO:0000256" key="4">
    <source>
        <dbReference type="ARBA" id="ARBA00023163"/>
    </source>
</evidence>
<dbReference type="EMBL" id="DTMF01000018">
    <property type="protein sequence ID" value="HGF32887.1"/>
    <property type="molecule type" value="Genomic_DNA"/>
</dbReference>
<dbReference type="PANTHER" id="PTHR30204">
    <property type="entry name" value="REDOX-CYCLING DRUG-SENSING TRANSCRIPTIONAL ACTIVATOR SOXR"/>
    <property type="match status" value="1"/>
</dbReference>
<dbReference type="PROSITE" id="PS50937">
    <property type="entry name" value="HTH_MERR_2"/>
    <property type="match status" value="1"/>
</dbReference>
<feature type="region of interest" description="Disordered" evidence="5">
    <location>
        <begin position="86"/>
        <end position="118"/>
    </location>
</feature>
<keyword evidence="4" id="KW-0804">Transcription</keyword>
<feature type="compositionally biased region" description="Basic and acidic residues" evidence="5">
    <location>
        <begin position="88"/>
        <end position="105"/>
    </location>
</feature>
<gene>
    <name evidence="7" type="ORF">ENW96_00660</name>
</gene>
<dbReference type="SMART" id="SM00422">
    <property type="entry name" value="HTH_MERR"/>
    <property type="match status" value="1"/>
</dbReference>
<dbReference type="PANTHER" id="PTHR30204:SF69">
    <property type="entry name" value="MERR-FAMILY TRANSCRIPTIONAL REGULATOR"/>
    <property type="match status" value="1"/>
</dbReference>
<evidence type="ECO:0000259" key="6">
    <source>
        <dbReference type="PROSITE" id="PS50937"/>
    </source>
</evidence>
<keyword evidence="1" id="KW-0678">Repressor</keyword>
<evidence type="ECO:0000256" key="1">
    <source>
        <dbReference type="ARBA" id="ARBA00022491"/>
    </source>
</evidence>
<proteinExistence type="predicted"/>
<sequence length="118" mass="13954">MRDHSSQDLMLTIDQVSQLTGVRKSTLRYWEKSFEEFLRPYRTQSNRREYSMEDLDIIKTIKHLLEEEHLTSEGVRLKLIKMYPQNLQKEKPDEAKSEDGARGEGRGQTTIPFQIPKK</sequence>
<accession>A0A7C3YZD7</accession>
<dbReference type="InterPro" id="IPR000551">
    <property type="entry name" value="MerR-type_HTH_dom"/>
</dbReference>
<dbReference type="SUPFAM" id="SSF46955">
    <property type="entry name" value="Putative DNA-binding domain"/>
    <property type="match status" value="1"/>
</dbReference>
<comment type="caution">
    <text evidence="7">The sequence shown here is derived from an EMBL/GenBank/DDBJ whole genome shotgun (WGS) entry which is preliminary data.</text>
</comment>
<keyword evidence="2" id="KW-0805">Transcription regulation</keyword>
<evidence type="ECO:0000256" key="5">
    <source>
        <dbReference type="SAM" id="MobiDB-lite"/>
    </source>
</evidence>
<dbReference type="GO" id="GO:0003700">
    <property type="term" value="F:DNA-binding transcription factor activity"/>
    <property type="evidence" value="ECO:0007669"/>
    <property type="project" value="InterPro"/>
</dbReference>
<evidence type="ECO:0000256" key="3">
    <source>
        <dbReference type="ARBA" id="ARBA00023125"/>
    </source>
</evidence>
<reference evidence="7" key="1">
    <citation type="journal article" date="2020" name="mSystems">
        <title>Genome- and Community-Level Interaction Insights into Carbon Utilization and Element Cycling Functions of Hydrothermarchaeota in Hydrothermal Sediment.</title>
        <authorList>
            <person name="Zhou Z."/>
            <person name="Liu Y."/>
            <person name="Xu W."/>
            <person name="Pan J."/>
            <person name="Luo Z.H."/>
            <person name="Li M."/>
        </authorList>
    </citation>
    <scope>NUCLEOTIDE SEQUENCE [LARGE SCALE GENOMIC DNA]</scope>
    <source>
        <strain evidence="7">SpSt-897</strain>
    </source>
</reference>
<dbReference type="GO" id="GO:0003677">
    <property type="term" value="F:DNA binding"/>
    <property type="evidence" value="ECO:0007669"/>
    <property type="project" value="UniProtKB-KW"/>
</dbReference>
<evidence type="ECO:0000256" key="2">
    <source>
        <dbReference type="ARBA" id="ARBA00023015"/>
    </source>
</evidence>
<protein>
    <submittedName>
        <fullName evidence="7">MerR family transcriptional regulator</fullName>
    </submittedName>
</protein>
<dbReference type="InterPro" id="IPR009061">
    <property type="entry name" value="DNA-bd_dom_put_sf"/>
</dbReference>
<dbReference type="Pfam" id="PF13411">
    <property type="entry name" value="MerR_1"/>
    <property type="match status" value="1"/>
</dbReference>
<dbReference type="AlphaFoldDB" id="A0A7C3YZD7"/>
<name>A0A7C3YZD7_9BACT</name>
<feature type="domain" description="HTH merR-type" evidence="6">
    <location>
        <begin position="10"/>
        <end position="86"/>
    </location>
</feature>
<dbReference type="InterPro" id="IPR047057">
    <property type="entry name" value="MerR_fam"/>
</dbReference>
<organism evidence="7">
    <name type="scientific">Desulfobacca acetoxidans</name>
    <dbReference type="NCBI Taxonomy" id="60893"/>
    <lineage>
        <taxon>Bacteria</taxon>
        <taxon>Pseudomonadati</taxon>
        <taxon>Thermodesulfobacteriota</taxon>
        <taxon>Desulfobaccia</taxon>
        <taxon>Desulfobaccales</taxon>
        <taxon>Desulfobaccaceae</taxon>
        <taxon>Desulfobacca</taxon>
    </lineage>
</organism>
<keyword evidence="3" id="KW-0238">DNA-binding</keyword>
<evidence type="ECO:0000313" key="7">
    <source>
        <dbReference type="EMBL" id="HGF32887.1"/>
    </source>
</evidence>
<dbReference type="Gene3D" id="1.10.1660.10">
    <property type="match status" value="1"/>
</dbReference>